<reference evidence="15 16" key="1">
    <citation type="journal article" date="2010" name="J. Bacteriol.">
        <title>Comparative genomic characterization of Actinobacillus pleuropneumoniae.</title>
        <authorList>
            <person name="Xu Z."/>
            <person name="Chen X."/>
            <person name="Li L."/>
            <person name="Li T."/>
            <person name="Wang S."/>
            <person name="Chen H."/>
            <person name="Zhou R."/>
        </authorList>
    </citation>
    <scope>NUCLEOTIDE SEQUENCE [LARGE SCALE GENOMIC DNA]</scope>
    <source>
        <strain evidence="15 16">Femo</strain>
    </source>
</reference>
<dbReference type="Proteomes" id="UP000005341">
    <property type="component" value="Unassembled WGS sequence"/>
</dbReference>
<dbReference type="GO" id="GO:0005524">
    <property type="term" value="F:ATP binding"/>
    <property type="evidence" value="ECO:0007669"/>
    <property type="project" value="UniProtKB-KW"/>
</dbReference>
<evidence type="ECO:0000259" key="12">
    <source>
        <dbReference type="PROSITE" id="PS50893"/>
    </source>
</evidence>
<dbReference type="GO" id="GO:0034040">
    <property type="term" value="F:ATPase-coupled lipid transmembrane transporter activity"/>
    <property type="evidence" value="ECO:0007669"/>
    <property type="project" value="TreeGrafter"/>
</dbReference>
<dbReference type="InterPro" id="IPR003439">
    <property type="entry name" value="ABC_transporter-like_ATP-bd"/>
</dbReference>
<evidence type="ECO:0000256" key="4">
    <source>
        <dbReference type="ARBA" id="ARBA00022475"/>
    </source>
</evidence>
<protein>
    <submittedName>
        <fullName evidence="15">Alpha-hemolysin translocation ATP-binding protein hlyB</fullName>
    </submittedName>
</protein>
<feature type="transmembrane region" description="Helical" evidence="11">
    <location>
        <begin position="387"/>
        <end position="405"/>
    </location>
</feature>
<evidence type="ECO:0000256" key="11">
    <source>
        <dbReference type="SAM" id="Phobius"/>
    </source>
</evidence>
<comment type="caution">
    <text evidence="15">The sequence shown here is derived from an EMBL/GenBank/DDBJ whole genome shotgun (WGS) entry which is preliminary data.</text>
</comment>
<dbReference type="Pfam" id="PF03412">
    <property type="entry name" value="Peptidase_C39"/>
    <property type="match status" value="1"/>
</dbReference>
<dbReference type="GO" id="GO:0140359">
    <property type="term" value="F:ABC-type transporter activity"/>
    <property type="evidence" value="ECO:0007669"/>
    <property type="project" value="InterPro"/>
</dbReference>
<keyword evidence="8" id="KW-0204">Cytolysis</keyword>
<evidence type="ECO:0000256" key="1">
    <source>
        <dbReference type="ARBA" id="ARBA00004651"/>
    </source>
</evidence>
<dbReference type="PANTHER" id="PTHR24221:SF647">
    <property type="entry name" value="BLL6336 PROTEIN"/>
    <property type="match status" value="1"/>
</dbReference>
<evidence type="ECO:0000313" key="16">
    <source>
        <dbReference type="Proteomes" id="UP000005341"/>
    </source>
</evidence>
<evidence type="ECO:0000256" key="10">
    <source>
        <dbReference type="ARBA" id="ARBA00023136"/>
    </source>
</evidence>
<dbReference type="SMART" id="SM00382">
    <property type="entry name" value="AAA"/>
    <property type="match status" value="1"/>
</dbReference>
<dbReference type="Pfam" id="PF00664">
    <property type="entry name" value="ABC_membrane"/>
    <property type="match status" value="1"/>
</dbReference>
<dbReference type="AlphaFoldDB" id="A0A828PIW7"/>
<feature type="transmembrane region" description="Helical" evidence="11">
    <location>
        <begin position="299"/>
        <end position="319"/>
    </location>
</feature>
<keyword evidence="4" id="KW-1003">Cell membrane</keyword>
<dbReference type="PROSITE" id="PS50990">
    <property type="entry name" value="PEPTIDASE_C39"/>
    <property type="match status" value="1"/>
</dbReference>
<dbReference type="Gene3D" id="3.90.70.10">
    <property type="entry name" value="Cysteine proteinases"/>
    <property type="match status" value="1"/>
</dbReference>
<dbReference type="PROSITE" id="PS50893">
    <property type="entry name" value="ABC_TRANSPORTER_2"/>
    <property type="match status" value="1"/>
</dbReference>
<dbReference type="InterPro" id="IPR011527">
    <property type="entry name" value="ABC1_TM_dom"/>
</dbReference>
<dbReference type="PROSITE" id="PS00211">
    <property type="entry name" value="ABC_TRANSPORTER_1"/>
    <property type="match status" value="1"/>
</dbReference>
<dbReference type="InterPro" id="IPR010132">
    <property type="entry name" value="ATPase_T1SS_HlyB"/>
</dbReference>
<sequence length="711" mass="80182">MEEQMDFYREEDYGLYALTILAQYHNIAVNPEELKHKFDLEGKGLDLTAWLLAAKSLELKAKQVKKAIDRLAFIALPALVWREDGKHFILTKIDNEAKKYLIFDLETHNPRILEQAEFESLYQGKLILVASRASIVGKLAKFDFTWFIPAVIKYRKIFIETLIVSIFLQIFALITPLFFQVVMDKVLVHRGFSTLNVITVALAIVVLFEIVLNGLRTYIFAHSTSRIDVELGARLFRHLLALPISYFENRRVGDTVARVRELDQIRNFLTGQALTSVLDLMFSFIFFAVMWYYSPKLTLVILGSLPFYMGWSIFISPILRRRLDEKFARGADNQSFLVESVTAINTIKALAVTPQMTNTWDKQLASYVSAGFRVTTLATIGQQGVQFIQKVVMVITLWLGAHLVISGDLSIGQLIAFNMLSGQVIAPVIRLAQLWQDFQQVGISVTRLGDVLNSPTESYQGKLALPEIKGDITFRNIRFRYKPDAPVILNDVNLSIQQGEVIGIVGRSGSGKSTLTKLIQRFYIPENGQVLIDGHDLALADPNWLRRQVGVVLQDNVLLNRSIRDNIALADPGMPMEKIVHAAKLAGAHEFISELREGYNTIVGEQGAGLSGGQRQRIAIARALVNNPKILIFDEATSALDYESEHIIMRNMHQICKGRTVIIIAHRLSTVKNADRIIVMEKGQIVEQGKHKELLADPNGLYHYLHQLQSE</sequence>
<keyword evidence="7 15" id="KW-0067">ATP-binding</keyword>
<feature type="transmembrane region" description="Helical" evidence="11">
    <location>
        <begin position="157"/>
        <end position="179"/>
    </location>
</feature>
<evidence type="ECO:0000256" key="8">
    <source>
        <dbReference type="ARBA" id="ARBA00022852"/>
    </source>
</evidence>
<feature type="domain" description="Peptidase C39" evidence="14">
    <location>
        <begin position="4"/>
        <end position="129"/>
    </location>
</feature>
<dbReference type="SUPFAM" id="SSF90123">
    <property type="entry name" value="ABC transporter transmembrane region"/>
    <property type="match status" value="1"/>
</dbReference>
<dbReference type="Gene3D" id="3.40.50.300">
    <property type="entry name" value="P-loop containing nucleotide triphosphate hydrolases"/>
    <property type="match status" value="1"/>
</dbReference>
<keyword evidence="9 11" id="KW-1133">Transmembrane helix</keyword>
<feature type="transmembrane region" description="Helical" evidence="11">
    <location>
        <begin position="191"/>
        <end position="212"/>
    </location>
</feature>
<name>A0A828PIW7_ACTPL</name>
<dbReference type="InterPro" id="IPR036640">
    <property type="entry name" value="ABC1_TM_sf"/>
</dbReference>
<keyword evidence="6" id="KW-0547">Nucleotide-binding</keyword>
<feature type="domain" description="ABC transmembrane type-1" evidence="13">
    <location>
        <begin position="162"/>
        <end position="440"/>
    </location>
</feature>
<feature type="transmembrane region" description="Helical" evidence="11">
    <location>
        <begin position="268"/>
        <end position="293"/>
    </location>
</feature>
<accession>A0A828PIW7</accession>
<dbReference type="InterPro" id="IPR003593">
    <property type="entry name" value="AAA+_ATPase"/>
</dbReference>
<dbReference type="FunFam" id="3.40.50.300:FF:000299">
    <property type="entry name" value="ABC transporter ATP-binding protein/permease"/>
    <property type="match status" value="1"/>
</dbReference>
<dbReference type="InterPro" id="IPR027417">
    <property type="entry name" value="P-loop_NTPase"/>
</dbReference>
<dbReference type="CDD" id="cd03252">
    <property type="entry name" value="ABCC_Hemolysin"/>
    <property type="match status" value="1"/>
</dbReference>
<evidence type="ECO:0000256" key="2">
    <source>
        <dbReference type="ARBA" id="ARBA00006025"/>
    </source>
</evidence>
<feature type="domain" description="ABC transporter" evidence="12">
    <location>
        <begin position="472"/>
        <end position="707"/>
    </location>
</feature>
<dbReference type="FunFam" id="3.90.70.10:FF:000148">
    <property type="entry name" value="Alpha-hemolysin translocation ATP-binding protein HlyB"/>
    <property type="match status" value="1"/>
</dbReference>
<keyword evidence="3" id="KW-0813">Transport</keyword>
<comment type="subcellular location">
    <subcellularLocation>
        <location evidence="1">Cell membrane</location>
        <topology evidence="1">Multi-pass membrane protein</topology>
    </subcellularLocation>
</comment>
<dbReference type="PROSITE" id="PS50929">
    <property type="entry name" value="ABC_TM1F"/>
    <property type="match status" value="1"/>
</dbReference>
<dbReference type="GO" id="GO:0016887">
    <property type="term" value="F:ATP hydrolysis activity"/>
    <property type="evidence" value="ECO:0007669"/>
    <property type="project" value="InterPro"/>
</dbReference>
<dbReference type="EMBL" id="ADOG01000023">
    <property type="protein sequence ID" value="EFM91528.1"/>
    <property type="molecule type" value="Genomic_DNA"/>
</dbReference>
<evidence type="ECO:0000259" key="14">
    <source>
        <dbReference type="PROSITE" id="PS50990"/>
    </source>
</evidence>
<dbReference type="GO" id="GO:0005886">
    <property type="term" value="C:plasma membrane"/>
    <property type="evidence" value="ECO:0007669"/>
    <property type="project" value="UniProtKB-SubCell"/>
</dbReference>
<comment type="similarity">
    <text evidence="2">Belongs to the ABC transporter superfamily. Protein-1 exporter (TC 3.A.1.109) family.</text>
</comment>
<evidence type="ECO:0000256" key="9">
    <source>
        <dbReference type="ARBA" id="ARBA00022989"/>
    </source>
</evidence>
<evidence type="ECO:0000256" key="5">
    <source>
        <dbReference type="ARBA" id="ARBA00022692"/>
    </source>
</evidence>
<evidence type="ECO:0000313" key="15">
    <source>
        <dbReference type="EMBL" id="EFM91528.1"/>
    </source>
</evidence>
<evidence type="ECO:0000256" key="6">
    <source>
        <dbReference type="ARBA" id="ARBA00022741"/>
    </source>
</evidence>
<dbReference type="GO" id="GO:0031640">
    <property type="term" value="P:killing of cells of another organism"/>
    <property type="evidence" value="ECO:0007669"/>
    <property type="project" value="UniProtKB-KW"/>
</dbReference>
<dbReference type="PANTHER" id="PTHR24221">
    <property type="entry name" value="ATP-BINDING CASSETTE SUB-FAMILY B"/>
    <property type="match status" value="1"/>
</dbReference>
<dbReference type="GO" id="GO:0030253">
    <property type="term" value="P:protein secretion by the type I secretion system"/>
    <property type="evidence" value="ECO:0007669"/>
    <property type="project" value="InterPro"/>
</dbReference>
<evidence type="ECO:0000259" key="13">
    <source>
        <dbReference type="PROSITE" id="PS50929"/>
    </source>
</evidence>
<dbReference type="NCBIfam" id="TIGR01846">
    <property type="entry name" value="type_I_sec_HlyB"/>
    <property type="match status" value="1"/>
</dbReference>
<dbReference type="GO" id="GO:0030256">
    <property type="term" value="C:type I protein secretion system complex"/>
    <property type="evidence" value="ECO:0007669"/>
    <property type="project" value="InterPro"/>
</dbReference>
<dbReference type="InterPro" id="IPR039421">
    <property type="entry name" value="Type_1_exporter"/>
</dbReference>
<evidence type="ECO:0000256" key="7">
    <source>
        <dbReference type="ARBA" id="ARBA00022840"/>
    </source>
</evidence>
<dbReference type="GO" id="GO:0008233">
    <property type="term" value="F:peptidase activity"/>
    <property type="evidence" value="ECO:0007669"/>
    <property type="project" value="InterPro"/>
</dbReference>
<dbReference type="FunFam" id="1.20.1560.10:FF:000056">
    <property type="entry name" value="Alpha-hemolysin translocation ATP-binding protein HlyB"/>
    <property type="match status" value="1"/>
</dbReference>
<dbReference type="GO" id="GO:0006508">
    <property type="term" value="P:proteolysis"/>
    <property type="evidence" value="ECO:0007669"/>
    <property type="project" value="InterPro"/>
</dbReference>
<proteinExistence type="inferred from homology"/>
<dbReference type="CDD" id="cd02417">
    <property type="entry name" value="Peptidase_C39_likeA"/>
    <property type="match status" value="1"/>
</dbReference>
<evidence type="ECO:0000256" key="3">
    <source>
        <dbReference type="ARBA" id="ARBA00022448"/>
    </source>
</evidence>
<dbReference type="SUPFAM" id="SSF52540">
    <property type="entry name" value="P-loop containing nucleoside triphosphate hydrolases"/>
    <property type="match status" value="1"/>
</dbReference>
<keyword evidence="10 11" id="KW-0472">Membrane</keyword>
<gene>
    <name evidence="15" type="ORF">appser6_15500</name>
</gene>
<dbReference type="InterPro" id="IPR039395">
    <property type="entry name" value="Peptidase_C39-like_A"/>
</dbReference>
<dbReference type="InterPro" id="IPR017871">
    <property type="entry name" value="ABC_transporter-like_CS"/>
</dbReference>
<keyword evidence="5 11" id="KW-0812">Transmembrane</keyword>
<dbReference type="CDD" id="cd18588">
    <property type="entry name" value="ABC_6TM_CyaB_HlyB_like"/>
    <property type="match status" value="1"/>
</dbReference>
<dbReference type="InterPro" id="IPR005074">
    <property type="entry name" value="Peptidase_C39"/>
</dbReference>
<organism evidence="15 16">
    <name type="scientific">Actinobacillus pleuropneumoniae serovar 6 str. Femo</name>
    <dbReference type="NCBI Taxonomy" id="754256"/>
    <lineage>
        <taxon>Bacteria</taxon>
        <taxon>Pseudomonadati</taxon>
        <taxon>Pseudomonadota</taxon>
        <taxon>Gammaproteobacteria</taxon>
        <taxon>Pasteurellales</taxon>
        <taxon>Pasteurellaceae</taxon>
        <taxon>Actinobacillus</taxon>
    </lineage>
</organism>
<dbReference type="Gene3D" id="1.20.1560.10">
    <property type="entry name" value="ABC transporter type 1, transmembrane domain"/>
    <property type="match status" value="1"/>
</dbReference>
<dbReference type="Pfam" id="PF00005">
    <property type="entry name" value="ABC_tran"/>
    <property type="match status" value="1"/>
</dbReference>